<dbReference type="EMBL" id="OX451737">
    <property type="protein sequence ID" value="CAI8597600.1"/>
    <property type="molecule type" value="Genomic_DNA"/>
</dbReference>
<protein>
    <submittedName>
        <fullName evidence="1">Uncharacterized protein</fullName>
    </submittedName>
</protein>
<accession>A0AAV0ZMH2</accession>
<keyword evidence="2" id="KW-1185">Reference proteome</keyword>
<proteinExistence type="predicted"/>
<name>A0AAV0ZMH2_VICFA</name>
<reference evidence="1 2" key="1">
    <citation type="submission" date="2023-01" db="EMBL/GenBank/DDBJ databases">
        <authorList>
            <person name="Kreplak J."/>
        </authorList>
    </citation>
    <scope>NUCLEOTIDE SEQUENCE [LARGE SCALE GENOMIC DNA]</scope>
</reference>
<gene>
    <name evidence="1" type="ORF">VFH_II089360</name>
</gene>
<organism evidence="1 2">
    <name type="scientific">Vicia faba</name>
    <name type="common">Broad bean</name>
    <name type="synonym">Faba vulgaris</name>
    <dbReference type="NCBI Taxonomy" id="3906"/>
    <lineage>
        <taxon>Eukaryota</taxon>
        <taxon>Viridiplantae</taxon>
        <taxon>Streptophyta</taxon>
        <taxon>Embryophyta</taxon>
        <taxon>Tracheophyta</taxon>
        <taxon>Spermatophyta</taxon>
        <taxon>Magnoliopsida</taxon>
        <taxon>eudicotyledons</taxon>
        <taxon>Gunneridae</taxon>
        <taxon>Pentapetalae</taxon>
        <taxon>rosids</taxon>
        <taxon>fabids</taxon>
        <taxon>Fabales</taxon>
        <taxon>Fabaceae</taxon>
        <taxon>Papilionoideae</taxon>
        <taxon>50 kb inversion clade</taxon>
        <taxon>NPAAA clade</taxon>
        <taxon>Hologalegina</taxon>
        <taxon>IRL clade</taxon>
        <taxon>Fabeae</taxon>
        <taxon>Vicia</taxon>
    </lineage>
</organism>
<dbReference type="Proteomes" id="UP001157006">
    <property type="component" value="Chromosome 2"/>
</dbReference>
<evidence type="ECO:0000313" key="2">
    <source>
        <dbReference type="Proteomes" id="UP001157006"/>
    </source>
</evidence>
<dbReference type="AlphaFoldDB" id="A0AAV0ZMH2"/>
<sequence length="246" mass="28304">MNFNKSKHFVTNKGKEDLMKKAISKEEIESLQVLGVDKADMYEEERKTKMLEQMFQNHTQESKLSHEDCFIKWNDDGQDEGPPNVEQPLVVQKKLEKNSNYAKASLLKSSHKIYVSDNSLNIPIFDKSGIFASGSMNVVPLRVVSMRKNHDEYYQRTNLRNPDGDKEVANILYDMLTKPRVYKENEDHIHEDVEVDSAIVGGVKYEGVISKNENILLDCVVNNNKLRVISKKTQSMDDMPPQNHED</sequence>
<evidence type="ECO:0000313" key="1">
    <source>
        <dbReference type="EMBL" id="CAI8597600.1"/>
    </source>
</evidence>